<proteinExistence type="inferred from homology"/>
<sequence length="185" mass="20754">MQLTAPPPPPDLDGLFVSALNGDVHAYRRFLDEVSKVLRAFLRGKMGAGQAADIEDVVQDVLIAVHKKRHSWQPHKPVAAWLFAITRYKAIDYWRANKRHLHLDIADFEAVLSDHQAEPVILDHELERAVGELSGRSRQVVTEISLNGRSIPDTARQLGISEGAVRVAFHRGLASIRKRFGDEKE</sequence>
<dbReference type="GO" id="GO:0016987">
    <property type="term" value="F:sigma factor activity"/>
    <property type="evidence" value="ECO:0007669"/>
    <property type="project" value="UniProtKB-KW"/>
</dbReference>
<dbReference type="InterPro" id="IPR013325">
    <property type="entry name" value="RNA_pol_sigma_r2"/>
</dbReference>
<dbReference type="InterPro" id="IPR039425">
    <property type="entry name" value="RNA_pol_sigma-70-like"/>
</dbReference>
<dbReference type="InterPro" id="IPR014284">
    <property type="entry name" value="RNA_pol_sigma-70_dom"/>
</dbReference>
<name>A0A3L7JFF0_9HYPH</name>
<keyword evidence="9" id="KW-1185">Reference proteome</keyword>
<reference evidence="8 9" key="1">
    <citation type="submission" date="2018-10" db="EMBL/GenBank/DDBJ databases">
        <title>Notoacmeibacter sp. M2BS9Y-3-1, whole genome shotgun sequence.</title>
        <authorList>
            <person name="Tuo L."/>
        </authorList>
    </citation>
    <scope>NUCLEOTIDE SEQUENCE [LARGE SCALE GENOMIC DNA]</scope>
    <source>
        <strain evidence="8 9">M2BS9Y-3-1</strain>
    </source>
</reference>
<accession>A0A3L7JFF0</accession>
<dbReference type="PANTHER" id="PTHR43133:SF58">
    <property type="entry name" value="ECF RNA POLYMERASE SIGMA FACTOR SIGD"/>
    <property type="match status" value="1"/>
</dbReference>
<evidence type="ECO:0000313" key="9">
    <source>
        <dbReference type="Proteomes" id="UP000281094"/>
    </source>
</evidence>
<dbReference type="InterPro" id="IPR013249">
    <property type="entry name" value="RNA_pol_sigma70_r4_t2"/>
</dbReference>
<dbReference type="Proteomes" id="UP000281094">
    <property type="component" value="Unassembled WGS sequence"/>
</dbReference>
<gene>
    <name evidence="8" type="ORF">D8780_04390</name>
</gene>
<protein>
    <submittedName>
        <fullName evidence="8">Sigma-70 family RNA polymerase sigma factor</fullName>
    </submittedName>
</protein>
<keyword evidence="2" id="KW-0805">Transcription regulation</keyword>
<keyword evidence="5" id="KW-0804">Transcription</keyword>
<evidence type="ECO:0000256" key="1">
    <source>
        <dbReference type="ARBA" id="ARBA00010641"/>
    </source>
</evidence>
<dbReference type="SUPFAM" id="SSF88659">
    <property type="entry name" value="Sigma3 and sigma4 domains of RNA polymerase sigma factors"/>
    <property type="match status" value="1"/>
</dbReference>
<dbReference type="InterPro" id="IPR036388">
    <property type="entry name" value="WH-like_DNA-bd_sf"/>
</dbReference>
<evidence type="ECO:0000256" key="2">
    <source>
        <dbReference type="ARBA" id="ARBA00023015"/>
    </source>
</evidence>
<evidence type="ECO:0000256" key="4">
    <source>
        <dbReference type="ARBA" id="ARBA00023125"/>
    </source>
</evidence>
<dbReference type="AlphaFoldDB" id="A0A3L7JFF0"/>
<dbReference type="SUPFAM" id="SSF88946">
    <property type="entry name" value="Sigma2 domain of RNA polymerase sigma factors"/>
    <property type="match status" value="1"/>
</dbReference>
<comment type="caution">
    <text evidence="8">The sequence shown here is derived from an EMBL/GenBank/DDBJ whole genome shotgun (WGS) entry which is preliminary data.</text>
</comment>
<dbReference type="Pfam" id="PF04542">
    <property type="entry name" value="Sigma70_r2"/>
    <property type="match status" value="1"/>
</dbReference>
<dbReference type="GO" id="GO:0003677">
    <property type="term" value="F:DNA binding"/>
    <property type="evidence" value="ECO:0007669"/>
    <property type="project" value="UniProtKB-KW"/>
</dbReference>
<organism evidence="8 9">
    <name type="scientific">Notoacmeibacter ruber</name>
    <dbReference type="NCBI Taxonomy" id="2670375"/>
    <lineage>
        <taxon>Bacteria</taxon>
        <taxon>Pseudomonadati</taxon>
        <taxon>Pseudomonadota</taxon>
        <taxon>Alphaproteobacteria</taxon>
        <taxon>Hyphomicrobiales</taxon>
        <taxon>Notoacmeibacteraceae</taxon>
        <taxon>Notoacmeibacter</taxon>
    </lineage>
</organism>
<dbReference type="InterPro" id="IPR013324">
    <property type="entry name" value="RNA_pol_sigma_r3/r4-like"/>
</dbReference>
<evidence type="ECO:0000259" key="7">
    <source>
        <dbReference type="Pfam" id="PF08281"/>
    </source>
</evidence>
<dbReference type="Gene3D" id="1.10.1740.10">
    <property type="match status" value="1"/>
</dbReference>
<dbReference type="Gene3D" id="1.10.10.10">
    <property type="entry name" value="Winged helix-like DNA-binding domain superfamily/Winged helix DNA-binding domain"/>
    <property type="match status" value="1"/>
</dbReference>
<feature type="domain" description="RNA polymerase sigma-70 region 2" evidence="6">
    <location>
        <begin position="27"/>
        <end position="99"/>
    </location>
</feature>
<dbReference type="EMBL" id="RCWN01000001">
    <property type="protein sequence ID" value="RLQ89393.1"/>
    <property type="molecule type" value="Genomic_DNA"/>
</dbReference>
<dbReference type="InterPro" id="IPR007627">
    <property type="entry name" value="RNA_pol_sigma70_r2"/>
</dbReference>
<keyword evidence="4" id="KW-0238">DNA-binding</keyword>
<dbReference type="PANTHER" id="PTHR43133">
    <property type="entry name" value="RNA POLYMERASE ECF-TYPE SIGMA FACTO"/>
    <property type="match status" value="1"/>
</dbReference>
<keyword evidence="3" id="KW-0731">Sigma factor</keyword>
<dbReference type="Pfam" id="PF08281">
    <property type="entry name" value="Sigma70_r4_2"/>
    <property type="match status" value="1"/>
</dbReference>
<evidence type="ECO:0000259" key="6">
    <source>
        <dbReference type="Pfam" id="PF04542"/>
    </source>
</evidence>
<evidence type="ECO:0000256" key="5">
    <source>
        <dbReference type="ARBA" id="ARBA00023163"/>
    </source>
</evidence>
<dbReference type="GO" id="GO:0006352">
    <property type="term" value="P:DNA-templated transcription initiation"/>
    <property type="evidence" value="ECO:0007669"/>
    <property type="project" value="InterPro"/>
</dbReference>
<evidence type="ECO:0000256" key="3">
    <source>
        <dbReference type="ARBA" id="ARBA00023082"/>
    </source>
</evidence>
<evidence type="ECO:0000313" key="8">
    <source>
        <dbReference type="EMBL" id="RLQ89393.1"/>
    </source>
</evidence>
<dbReference type="NCBIfam" id="TIGR02937">
    <property type="entry name" value="sigma70-ECF"/>
    <property type="match status" value="1"/>
</dbReference>
<comment type="similarity">
    <text evidence="1">Belongs to the sigma-70 factor family. ECF subfamily.</text>
</comment>
<feature type="domain" description="RNA polymerase sigma factor 70 region 4 type 2" evidence="7">
    <location>
        <begin position="125"/>
        <end position="174"/>
    </location>
</feature>
<dbReference type="RefSeq" id="WP_121644527.1">
    <property type="nucleotide sequence ID" value="NZ_RCWN01000001.1"/>
</dbReference>